<feature type="transmembrane region" description="Helical" evidence="1">
    <location>
        <begin position="20"/>
        <end position="40"/>
    </location>
</feature>
<name>A0A090QNY6_9FLAO</name>
<feature type="transmembrane region" description="Helical" evidence="1">
    <location>
        <begin position="238"/>
        <end position="257"/>
    </location>
</feature>
<proteinExistence type="predicted"/>
<organism evidence="2 3">
    <name type="scientific">Nonlabens tegetincola</name>
    <dbReference type="NCBI Taxonomy" id="323273"/>
    <lineage>
        <taxon>Bacteria</taxon>
        <taxon>Pseudomonadati</taxon>
        <taxon>Bacteroidota</taxon>
        <taxon>Flavobacteriia</taxon>
        <taxon>Flavobacteriales</taxon>
        <taxon>Flavobacteriaceae</taxon>
        <taxon>Nonlabens</taxon>
    </lineage>
</organism>
<evidence type="ECO:0000256" key="1">
    <source>
        <dbReference type="SAM" id="Phobius"/>
    </source>
</evidence>
<evidence type="ECO:0000313" key="2">
    <source>
        <dbReference type="EMBL" id="GAK97226.1"/>
    </source>
</evidence>
<accession>A0A090QNY6</accession>
<protein>
    <submittedName>
        <fullName evidence="2">Uncharacterized protein</fullName>
    </submittedName>
</protein>
<dbReference type="STRING" id="319236.BST91_01425"/>
<dbReference type="EMBL" id="BBML01000005">
    <property type="protein sequence ID" value="GAK97226.1"/>
    <property type="molecule type" value="Genomic_DNA"/>
</dbReference>
<feature type="transmembrane region" description="Helical" evidence="1">
    <location>
        <begin position="60"/>
        <end position="78"/>
    </location>
</feature>
<dbReference type="AlphaFoldDB" id="A0A090QNY6"/>
<gene>
    <name evidence="2" type="ORF">JCM19294_1272</name>
</gene>
<evidence type="ECO:0000313" key="3">
    <source>
        <dbReference type="Proteomes" id="UP000029221"/>
    </source>
</evidence>
<dbReference type="RefSeq" id="WP_042278792.1">
    <property type="nucleotide sequence ID" value="NZ_BBML01000005.1"/>
</dbReference>
<keyword evidence="1" id="KW-0472">Membrane</keyword>
<reference evidence="2" key="1">
    <citation type="journal article" date="2014" name="Genome Announc.">
        <title>Draft Genome Sequences of Marine Flavobacterium Nonlabens Strains NR17, NR24, NR27, NR32, NR33, and Ara13.</title>
        <authorList>
            <person name="Nakanishi M."/>
            <person name="Meirelles P."/>
            <person name="Suzuki R."/>
            <person name="Takatani N."/>
            <person name="Mino S."/>
            <person name="Suda W."/>
            <person name="Oshima K."/>
            <person name="Hattori M."/>
            <person name="Ohkuma M."/>
            <person name="Hosokawa M."/>
            <person name="Miyashita K."/>
            <person name="Thompson F.L."/>
            <person name="Niwa A."/>
            <person name="Sawabe T."/>
            <person name="Sawabe T."/>
        </authorList>
    </citation>
    <scope>NUCLEOTIDE SEQUENCE [LARGE SCALE GENOMIC DNA]</scope>
    <source>
        <strain evidence="2">JCM 19294</strain>
    </source>
</reference>
<dbReference type="eggNOG" id="ENOG5032XXV">
    <property type="taxonomic scope" value="Bacteria"/>
</dbReference>
<keyword evidence="3" id="KW-1185">Reference proteome</keyword>
<sequence>METNVLFQEAPLSQQDKRTLRFGIIGFVVVPILFGAFIFFGFSWVQGKPLFSQEIGMPEYMVIAFMSIMILFCTIMLWKKAIDFRAGIKHVYTGVLQDKRKSITRSQSSGSGRNGRSSSKTTITYYLKLYNAEFQVSAAQYSKGQVGDVIQLEQVPTSKVILNVTVIEPTKSNEEDSRFSTKYTAAFIPKIVSLNATDQQALRKAWYTKLRKAVLISIVPLFIIISLISSGLSGLLLFLFPLPIIVGWQLFSLIKWYSKYRRVLSSNNKTVTRSQVIDKFSSSSNGSRTTHYIQINKKSITVPVDVYQQLNGGDSVEVHQIPLLNLVTQTVLLPK</sequence>
<keyword evidence="1" id="KW-0812">Transmembrane</keyword>
<keyword evidence="1" id="KW-1133">Transmembrane helix</keyword>
<comment type="caution">
    <text evidence="2">The sequence shown here is derived from an EMBL/GenBank/DDBJ whole genome shotgun (WGS) entry which is preliminary data.</text>
</comment>
<dbReference type="Proteomes" id="UP000029221">
    <property type="component" value="Unassembled WGS sequence"/>
</dbReference>
<feature type="transmembrane region" description="Helical" evidence="1">
    <location>
        <begin position="213"/>
        <end position="232"/>
    </location>
</feature>